<evidence type="ECO:0000313" key="5">
    <source>
        <dbReference type="Proteomes" id="UP000694421"/>
    </source>
</evidence>
<name>A0A8D0BCQ4_SALMN</name>
<keyword evidence="5" id="KW-1185">Reference proteome</keyword>
<evidence type="ECO:0000256" key="2">
    <source>
        <dbReference type="ARBA" id="ARBA00022750"/>
    </source>
</evidence>
<dbReference type="Ensembl" id="ENSSMRT00000007286.1">
    <property type="protein sequence ID" value="ENSSMRP00000006226.1"/>
    <property type="gene ID" value="ENSSMRG00000005031.1"/>
</dbReference>
<protein>
    <recommendedName>
        <fullName evidence="3">dUTPase-like domain-containing protein</fullName>
    </recommendedName>
</protein>
<feature type="domain" description="dUTPase-like" evidence="3">
    <location>
        <begin position="38"/>
        <end position="114"/>
    </location>
</feature>
<reference evidence="4" key="2">
    <citation type="submission" date="2025-09" db="UniProtKB">
        <authorList>
            <consortium name="Ensembl"/>
        </authorList>
    </citation>
    <scope>IDENTIFICATION</scope>
</reference>
<dbReference type="Pfam" id="PF00692">
    <property type="entry name" value="dUTPase"/>
    <property type="match status" value="1"/>
</dbReference>
<dbReference type="PANTHER" id="PTHR19422">
    <property type="entry name" value="GAG RETROVIRAL POLYPROTEIN"/>
    <property type="match status" value="1"/>
</dbReference>
<keyword evidence="2" id="KW-0064">Aspartyl protease</keyword>
<dbReference type="Gene3D" id="2.70.40.10">
    <property type="match status" value="1"/>
</dbReference>
<dbReference type="GO" id="GO:0006508">
    <property type="term" value="P:proteolysis"/>
    <property type="evidence" value="ECO:0007669"/>
    <property type="project" value="UniProtKB-KW"/>
</dbReference>
<accession>A0A8D0BCQ4</accession>
<evidence type="ECO:0000256" key="1">
    <source>
        <dbReference type="ARBA" id="ARBA00022670"/>
    </source>
</evidence>
<sequence>FSSPSLVPPTPAIPPLLARALSAPAVPLPLFTIPIEYASTATAGSAELDLINTSAMKFTFPYEVQLCDTQIRGPLPSQTVGLILPRSSAHKKGIFVVLGVIDSDYTGILKVQITECLDCGIGSLPGFLIWRVCVLSFCMGY</sequence>
<dbReference type="AlphaFoldDB" id="A0A8D0BCQ4"/>
<organism evidence="4 5">
    <name type="scientific">Salvator merianae</name>
    <name type="common">Argentine black and white tegu</name>
    <name type="synonym">Tupinambis merianae</name>
    <dbReference type="NCBI Taxonomy" id="96440"/>
    <lineage>
        <taxon>Eukaryota</taxon>
        <taxon>Metazoa</taxon>
        <taxon>Chordata</taxon>
        <taxon>Craniata</taxon>
        <taxon>Vertebrata</taxon>
        <taxon>Euteleostomi</taxon>
        <taxon>Lepidosauria</taxon>
        <taxon>Squamata</taxon>
        <taxon>Bifurcata</taxon>
        <taxon>Unidentata</taxon>
        <taxon>Episquamata</taxon>
        <taxon>Laterata</taxon>
        <taxon>Teiioidea</taxon>
        <taxon>Teiidae</taxon>
        <taxon>Salvator</taxon>
    </lineage>
</organism>
<dbReference type="PANTHER" id="PTHR19422:SF123">
    <property type="entry name" value="RT1 CLASS I, LOCUS CE15"/>
    <property type="match status" value="1"/>
</dbReference>
<evidence type="ECO:0000313" key="4">
    <source>
        <dbReference type="Ensembl" id="ENSSMRP00000006226.1"/>
    </source>
</evidence>
<evidence type="ECO:0000259" key="3">
    <source>
        <dbReference type="Pfam" id="PF00692"/>
    </source>
</evidence>
<dbReference type="InterPro" id="IPR029054">
    <property type="entry name" value="dUTPase-like"/>
</dbReference>
<dbReference type="GeneTree" id="ENSGT01000000215751"/>
<dbReference type="InterPro" id="IPR051592">
    <property type="entry name" value="HERV-K_Pro_peptidase_A2"/>
</dbReference>
<reference evidence="4" key="1">
    <citation type="submission" date="2025-08" db="UniProtKB">
        <authorList>
            <consortium name="Ensembl"/>
        </authorList>
    </citation>
    <scope>IDENTIFICATION</scope>
</reference>
<proteinExistence type="predicted"/>
<dbReference type="InterPro" id="IPR036157">
    <property type="entry name" value="dUTPase-like_sf"/>
</dbReference>
<keyword evidence="2" id="KW-0378">Hydrolase</keyword>
<dbReference type="GO" id="GO:0004190">
    <property type="term" value="F:aspartic-type endopeptidase activity"/>
    <property type="evidence" value="ECO:0007669"/>
    <property type="project" value="UniProtKB-KW"/>
</dbReference>
<keyword evidence="1" id="KW-0645">Protease</keyword>
<dbReference type="SUPFAM" id="SSF51283">
    <property type="entry name" value="dUTPase-like"/>
    <property type="match status" value="1"/>
</dbReference>
<dbReference type="Proteomes" id="UP000694421">
    <property type="component" value="Unplaced"/>
</dbReference>